<reference evidence="1 2" key="1">
    <citation type="journal article" date="2010" name="Nature">
        <title>Genome sequencing and analysis of the model grass Brachypodium distachyon.</title>
        <authorList>
            <consortium name="International Brachypodium Initiative"/>
        </authorList>
    </citation>
    <scope>NUCLEOTIDE SEQUENCE [LARGE SCALE GENOMIC DNA]</scope>
    <source>
        <strain evidence="1 2">Bd21</strain>
    </source>
</reference>
<evidence type="ECO:0000313" key="3">
    <source>
        <dbReference type="Proteomes" id="UP000008810"/>
    </source>
</evidence>
<accession>A0A0Q3J8L9</accession>
<proteinExistence type="predicted"/>
<evidence type="ECO:0000313" key="2">
    <source>
        <dbReference type="EnsemblPlants" id="KQJ94528"/>
    </source>
</evidence>
<reference evidence="1" key="2">
    <citation type="submission" date="2017-06" db="EMBL/GenBank/DDBJ databases">
        <title>WGS assembly of Brachypodium distachyon.</title>
        <authorList>
            <consortium name="The International Brachypodium Initiative"/>
            <person name="Lucas S."/>
            <person name="Harmon-Smith M."/>
            <person name="Lail K."/>
            <person name="Tice H."/>
            <person name="Grimwood J."/>
            <person name="Bruce D."/>
            <person name="Barry K."/>
            <person name="Shu S."/>
            <person name="Lindquist E."/>
            <person name="Wang M."/>
            <person name="Pitluck S."/>
            <person name="Vogel J.P."/>
            <person name="Garvin D.F."/>
            <person name="Mockler T.C."/>
            <person name="Schmutz J."/>
            <person name="Rokhsar D."/>
            <person name="Bevan M.W."/>
        </authorList>
    </citation>
    <scope>NUCLEOTIDE SEQUENCE</scope>
    <source>
        <strain evidence="1">Bd21</strain>
    </source>
</reference>
<dbReference type="OrthoDB" id="10256333at2759"/>
<dbReference type="Gramene" id="KQJ94528">
    <property type="protein sequence ID" value="KQJ94528"/>
    <property type="gene ID" value="BRADI_3g11019v3"/>
</dbReference>
<sequence length="81" mass="9521">MWYKTVSTSEICFRWQIKNTHANSSGRYSICKQVHGPSVHKTPHRLIQFFSHLFHNIPNFSLGSNTWPITAHTHLLLIQYE</sequence>
<reference evidence="2" key="3">
    <citation type="submission" date="2018-08" db="UniProtKB">
        <authorList>
            <consortium name="EnsemblPlants"/>
        </authorList>
    </citation>
    <scope>IDENTIFICATION</scope>
    <source>
        <strain evidence="2">cv. Bd21</strain>
    </source>
</reference>
<dbReference type="InParanoid" id="A0A0Q3J8L9"/>
<evidence type="ECO:0000313" key="1">
    <source>
        <dbReference type="EMBL" id="KQJ94528.1"/>
    </source>
</evidence>
<gene>
    <name evidence="1" type="ORF">BRADI_3g11019v3</name>
</gene>
<dbReference type="Proteomes" id="UP000008810">
    <property type="component" value="Chromosome 3"/>
</dbReference>
<dbReference type="EnsemblPlants" id="KQJ94528">
    <property type="protein sequence ID" value="KQJ94528"/>
    <property type="gene ID" value="BRADI_3g11019v3"/>
</dbReference>
<dbReference type="EMBL" id="CM000882">
    <property type="protein sequence ID" value="KQJ94528.1"/>
    <property type="molecule type" value="Genomic_DNA"/>
</dbReference>
<dbReference type="AlphaFoldDB" id="A0A0Q3J8L9"/>
<organism evidence="1">
    <name type="scientific">Brachypodium distachyon</name>
    <name type="common">Purple false brome</name>
    <name type="synonym">Trachynia distachya</name>
    <dbReference type="NCBI Taxonomy" id="15368"/>
    <lineage>
        <taxon>Eukaryota</taxon>
        <taxon>Viridiplantae</taxon>
        <taxon>Streptophyta</taxon>
        <taxon>Embryophyta</taxon>
        <taxon>Tracheophyta</taxon>
        <taxon>Spermatophyta</taxon>
        <taxon>Magnoliopsida</taxon>
        <taxon>Liliopsida</taxon>
        <taxon>Poales</taxon>
        <taxon>Poaceae</taxon>
        <taxon>BOP clade</taxon>
        <taxon>Pooideae</taxon>
        <taxon>Stipodae</taxon>
        <taxon>Brachypodieae</taxon>
        <taxon>Brachypodium</taxon>
    </lineage>
</organism>
<keyword evidence="3" id="KW-1185">Reference proteome</keyword>
<protein>
    <submittedName>
        <fullName evidence="1 2">Uncharacterized protein</fullName>
    </submittedName>
</protein>
<name>A0A0Q3J8L9_BRADI</name>